<organism evidence="43 44">
    <name type="scientific">Galemys pyrenaicus</name>
    <name type="common">Iberian desman</name>
    <name type="synonym">Pyrenean desman</name>
    <dbReference type="NCBI Taxonomy" id="202257"/>
    <lineage>
        <taxon>Eukaryota</taxon>
        <taxon>Metazoa</taxon>
        <taxon>Chordata</taxon>
        <taxon>Craniata</taxon>
        <taxon>Vertebrata</taxon>
        <taxon>Euteleostomi</taxon>
        <taxon>Mammalia</taxon>
        <taxon>Eutheria</taxon>
        <taxon>Laurasiatheria</taxon>
        <taxon>Eulipotyphla</taxon>
        <taxon>Talpidae</taxon>
        <taxon>Galemys</taxon>
    </lineage>
</organism>
<evidence type="ECO:0000256" key="34">
    <source>
        <dbReference type="ARBA" id="ARBA00081182"/>
    </source>
</evidence>
<evidence type="ECO:0000256" key="29">
    <source>
        <dbReference type="ARBA" id="ARBA00047899"/>
    </source>
</evidence>
<evidence type="ECO:0000256" key="2">
    <source>
        <dbReference type="ARBA" id="ARBA00004200"/>
    </source>
</evidence>
<evidence type="ECO:0000256" key="14">
    <source>
        <dbReference type="ARBA" id="ARBA00022692"/>
    </source>
</evidence>
<dbReference type="GO" id="GO:0004674">
    <property type="term" value="F:protein serine/threonine kinase activity"/>
    <property type="evidence" value="ECO:0007669"/>
    <property type="project" value="UniProtKB-KW"/>
</dbReference>
<keyword evidence="25" id="KW-0496">Mitochondrion</keyword>
<dbReference type="InterPro" id="IPR011009">
    <property type="entry name" value="Kinase-like_dom_sf"/>
</dbReference>
<feature type="transmembrane region" description="Helical" evidence="40">
    <location>
        <begin position="727"/>
        <end position="750"/>
    </location>
</feature>
<evidence type="ECO:0000256" key="7">
    <source>
        <dbReference type="ARBA" id="ARBA00005719"/>
    </source>
</evidence>
<dbReference type="PROSITE" id="PS00108">
    <property type="entry name" value="PROTEIN_KINASE_ST"/>
    <property type="match status" value="1"/>
</dbReference>
<evidence type="ECO:0000256" key="23">
    <source>
        <dbReference type="ARBA" id="ARBA00022989"/>
    </source>
</evidence>
<comment type="caution">
    <text evidence="43">The sequence shown here is derived from an EMBL/GenBank/DDBJ whole genome shotgun (WGS) entry which is preliminary data.</text>
</comment>
<evidence type="ECO:0000256" key="10">
    <source>
        <dbReference type="ARBA" id="ARBA00022490"/>
    </source>
</evidence>
<comment type="cofactor">
    <cofactor evidence="1">
        <name>Mg(2+)</name>
        <dbReference type="ChEBI" id="CHEBI:18420"/>
    </cofactor>
</comment>
<feature type="region of interest" description="Disordered" evidence="39">
    <location>
        <begin position="426"/>
        <end position="447"/>
    </location>
</feature>
<keyword evidence="20 37" id="KW-0067">ATP-binding</keyword>
<evidence type="ECO:0000259" key="42">
    <source>
        <dbReference type="PROSITE" id="PS51285"/>
    </source>
</evidence>
<keyword evidence="17 43" id="KW-0418">Kinase</keyword>
<evidence type="ECO:0000256" key="12">
    <source>
        <dbReference type="ARBA" id="ARBA00022553"/>
    </source>
</evidence>
<keyword evidence="15" id="KW-0479">Metal-binding</keyword>
<comment type="subcellular location">
    <subcellularLocation>
        <location evidence="3">Cell membrane</location>
    </subcellularLocation>
    <subcellularLocation>
        <location evidence="5">Cytoplasm</location>
        <location evidence="5">Cytosol</location>
    </subcellularLocation>
    <subcellularLocation>
        <location evidence="28">Endoplasmic reticulum membrane</location>
        <topology evidence="28">Single-pass type IV membrane protein</topology>
        <orientation evidence="28">Cytoplasmic side</orientation>
    </subcellularLocation>
    <subcellularLocation>
        <location evidence="2">Mitochondrion outer membrane</location>
        <topology evidence="2">Single-pass type IV membrane protein</topology>
    </subcellularLocation>
    <subcellularLocation>
        <location evidence="6">Nucleus outer membrane</location>
        <topology evidence="6">Single-pass type IV membrane protein</topology>
        <orientation evidence="6">Cytoplasmic side</orientation>
    </subcellularLocation>
    <subcellularLocation>
        <location evidence="4">Sarcoplasmic reticulum membrane</location>
    </subcellularLocation>
</comment>
<evidence type="ECO:0000256" key="37">
    <source>
        <dbReference type="PROSITE-ProRule" id="PRU10141"/>
    </source>
</evidence>
<comment type="catalytic activity">
    <reaction evidence="29">
        <text>L-threonyl-[protein] + ATP = O-phospho-L-threonyl-[protein] + ADP + H(+)</text>
        <dbReference type="Rhea" id="RHEA:46608"/>
        <dbReference type="Rhea" id="RHEA-COMP:11060"/>
        <dbReference type="Rhea" id="RHEA-COMP:11605"/>
        <dbReference type="ChEBI" id="CHEBI:15378"/>
        <dbReference type="ChEBI" id="CHEBI:30013"/>
        <dbReference type="ChEBI" id="CHEBI:30616"/>
        <dbReference type="ChEBI" id="CHEBI:61977"/>
        <dbReference type="ChEBI" id="CHEBI:456216"/>
        <dbReference type="EC" id="2.7.11.1"/>
    </reaction>
</comment>
<dbReference type="Pfam" id="PF00069">
    <property type="entry name" value="Pkinase"/>
    <property type="match status" value="1"/>
</dbReference>
<evidence type="ECO:0000256" key="39">
    <source>
        <dbReference type="SAM" id="MobiDB-lite"/>
    </source>
</evidence>
<dbReference type="InterPro" id="IPR014930">
    <property type="entry name" value="Myotonic_dystrophy_kinase_coil"/>
</dbReference>
<keyword evidence="26 40" id="KW-0472">Membrane</keyword>
<evidence type="ECO:0000256" key="18">
    <source>
        <dbReference type="ARBA" id="ARBA00022787"/>
    </source>
</evidence>
<keyword evidence="14 40" id="KW-0812">Transmembrane</keyword>
<dbReference type="FunFam" id="3.30.200.20:FF:000017">
    <property type="entry name" value="Non-specific serine/threonine protein kinase"/>
    <property type="match status" value="1"/>
</dbReference>
<dbReference type="PANTHER" id="PTHR22988:SF79">
    <property type="entry name" value="LOW QUALITY PROTEIN: MYOTONIN-PROTEIN KINASE"/>
    <property type="match status" value="1"/>
</dbReference>
<dbReference type="SMART" id="SM00133">
    <property type="entry name" value="S_TK_X"/>
    <property type="match status" value="1"/>
</dbReference>
<evidence type="ECO:0000256" key="9">
    <source>
        <dbReference type="ARBA" id="ARBA00022475"/>
    </source>
</evidence>
<dbReference type="FunFam" id="1.20.5.340:FF:000026">
    <property type="entry name" value="myotonin-protein kinase isoform X2"/>
    <property type="match status" value="1"/>
</dbReference>
<keyword evidence="18" id="KW-1000">Mitochondrion outer membrane</keyword>
<keyword evidence="44" id="KW-1185">Reference proteome</keyword>
<name>A0A8J6A9D7_GALPY</name>
<evidence type="ECO:0000256" key="36">
    <source>
        <dbReference type="ARBA" id="ARBA00083048"/>
    </source>
</evidence>
<feature type="binding site" evidence="37">
    <location>
        <position position="100"/>
    </location>
    <ligand>
        <name>ATP</name>
        <dbReference type="ChEBI" id="CHEBI:30616"/>
    </ligand>
</feature>
<dbReference type="GO" id="GO:0033017">
    <property type="term" value="C:sarcoplasmic reticulum membrane"/>
    <property type="evidence" value="ECO:0007669"/>
    <property type="project" value="UniProtKB-SubCell"/>
</dbReference>
<dbReference type="PROSITE" id="PS51285">
    <property type="entry name" value="AGC_KINASE_CTER"/>
    <property type="match status" value="1"/>
</dbReference>
<comment type="subunit">
    <text evidence="32">Homodimer; homodimerization stimulates the kinase activity. Interacts with HSPB2; may enhance DMPK kinase activity. Interacts with PLN; phosphorylates PLN. May interact with RAC1; may regulate DMPK kinase activity. Interacts with LMNA; may regulate nuclear envelope stability.</text>
</comment>
<dbReference type="CDD" id="cd05597">
    <property type="entry name" value="STKc_DMPK_like"/>
    <property type="match status" value="1"/>
</dbReference>
<dbReference type="OrthoDB" id="2156623at2759"/>
<keyword evidence="9" id="KW-1003">Cell membrane</keyword>
<evidence type="ECO:0000256" key="22">
    <source>
        <dbReference type="ARBA" id="ARBA00022951"/>
    </source>
</evidence>
<evidence type="ECO:0000256" key="28">
    <source>
        <dbReference type="ARBA" id="ARBA00037869"/>
    </source>
</evidence>
<dbReference type="InterPro" id="IPR017441">
    <property type="entry name" value="Protein_kinase_ATP_BS"/>
</dbReference>
<keyword evidence="10" id="KW-0963">Cytoplasm</keyword>
<evidence type="ECO:0000256" key="32">
    <source>
        <dbReference type="ARBA" id="ARBA00064675"/>
    </source>
</evidence>
<dbReference type="Pfam" id="PF08826">
    <property type="entry name" value="DMPK_coil"/>
    <property type="match status" value="1"/>
</dbReference>
<protein>
    <recommendedName>
        <fullName evidence="33">Myotonin-protein kinase</fullName>
        <ecNumber evidence="8">2.7.11.1</ecNumber>
    </recommendedName>
    <alternativeName>
        <fullName evidence="35">DM-kinase</fullName>
    </alternativeName>
    <alternativeName>
        <fullName evidence="36">DMPK</fullName>
    </alternativeName>
    <alternativeName>
        <fullName evidence="34">Myotonic dystrophy protein kinase</fullName>
    </alternativeName>
</protein>
<keyword evidence="11" id="KW-0723">Serine/threonine-protein kinase</keyword>
<dbReference type="InterPro" id="IPR000719">
    <property type="entry name" value="Prot_kinase_dom"/>
</dbReference>
<evidence type="ECO:0000256" key="33">
    <source>
        <dbReference type="ARBA" id="ARBA00070786"/>
    </source>
</evidence>
<dbReference type="FunFam" id="1.10.510.10:FF:000014">
    <property type="entry name" value="Non-specific serine/threonine protein kinase"/>
    <property type="match status" value="1"/>
</dbReference>
<evidence type="ECO:0000256" key="19">
    <source>
        <dbReference type="ARBA" id="ARBA00022824"/>
    </source>
</evidence>
<comment type="catalytic activity">
    <reaction evidence="30">
        <text>L-seryl-[protein] + ATP = O-phospho-L-seryl-[protein] + ADP + H(+)</text>
        <dbReference type="Rhea" id="RHEA:17989"/>
        <dbReference type="Rhea" id="RHEA-COMP:9863"/>
        <dbReference type="Rhea" id="RHEA-COMP:11604"/>
        <dbReference type="ChEBI" id="CHEBI:15378"/>
        <dbReference type="ChEBI" id="CHEBI:29999"/>
        <dbReference type="ChEBI" id="CHEBI:30616"/>
        <dbReference type="ChEBI" id="CHEBI:83421"/>
        <dbReference type="ChEBI" id="CHEBI:456216"/>
        <dbReference type="EC" id="2.7.11.1"/>
    </reaction>
</comment>
<evidence type="ECO:0000256" key="4">
    <source>
        <dbReference type="ARBA" id="ARBA00004449"/>
    </source>
</evidence>
<dbReference type="GO" id="GO:0008016">
    <property type="term" value="P:regulation of heart contraction"/>
    <property type="evidence" value="ECO:0007669"/>
    <property type="project" value="UniProtKB-ARBA"/>
</dbReference>
<dbReference type="PROSITE" id="PS00107">
    <property type="entry name" value="PROTEIN_KINASE_ATP"/>
    <property type="match status" value="1"/>
</dbReference>
<evidence type="ECO:0000256" key="3">
    <source>
        <dbReference type="ARBA" id="ARBA00004236"/>
    </source>
</evidence>
<feature type="domain" description="AGC-kinase C-terminal" evidence="42">
    <location>
        <begin position="340"/>
        <end position="415"/>
    </location>
</feature>
<keyword evidence="22" id="KW-0703">Sarcoplasmic reticulum</keyword>
<reference evidence="43" key="1">
    <citation type="journal article" date="2021" name="Evol. Appl.">
        <title>The genome of the Pyrenean desman and the effects of bottlenecks and inbreeding on the genomic landscape of an endangered species.</title>
        <authorList>
            <person name="Escoda L."/>
            <person name="Castresana J."/>
        </authorList>
    </citation>
    <scope>NUCLEOTIDE SEQUENCE</scope>
    <source>
        <strain evidence="43">IBE-C5619</strain>
    </source>
</reference>
<keyword evidence="16 37" id="KW-0547">Nucleotide-binding</keyword>
<feature type="domain" description="Protein kinase" evidence="41">
    <location>
        <begin position="71"/>
        <end position="339"/>
    </location>
</feature>
<proteinExistence type="inferred from homology"/>
<evidence type="ECO:0000256" key="6">
    <source>
        <dbReference type="ARBA" id="ARBA00004605"/>
    </source>
</evidence>
<dbReference type="PANTHER" id="PTHR22988">
    <property type="entry name" value="MYOTONIC DYSTROPHY S/T KINASE-RELATED"/>
    <property type="match status" value="1"/>
</dbReference>
<keyword evidence="19" id="KW-0256">Endoplasmic reticulum</keyword>
<evidence type="ECO:0000256" key="17">
    <source>
        <dbReference type="ARBA" id="ARBA00022777"/>
    </source>
</evidence>
<gene>
    <name evidence="43" type="ORF">J0S82_018243</name>
</gene>
<evidence type="ECO:0000256" key="26">
    <source>
        <dbReference type="ARBA" id="ARBA00023136"/>
    </source>
</evidence>
<comment type="similarity">
    <text evidence="7">Belongs to the protein kinase superfamily. AGC Ser/Thr protein kinase family. DMPK subfamily.</text>
</comment>
<keyword evidence="24 38" id="KW-0175">Coiled coil</keyword>
<dbReference type="GO" id="GO:0005829">
    <property type="term" value="C:cytosol"/>
    <property type="evidence" value="ECO:0007669"/>
    <property type="project" value="UniProtKB-SubCell"/>
</dbReference>
<dbReference type="AlphaFoldDB" id="A0A8J6A9D7"/>
<evidence type="ECO:0000256" key="40">
    <source>
        <dbReference type="SAM" id="Phobius"/>
    </source>
</evidence>
<dbReference type="EC" id="2.7.11.1" evidence="8"/>
<evidence type="ECO:0000313" key="43">
    <source>
        <dbReference type="EMBL" id="KAG8515311.1"/>
    </source>
</evidence>
<dbReference type="InterPro" id="IPR008271">
    <property type="entry name" value="Ser/Thr_kinase_AS"/>
</dbReference>
<dbReference type="GO" id="GO:0005856">
    <property type="term" value="C:cytoskeleton"/>
    <property type="evidence" value="ECO:0007669"/>
    <property type="project" value="TreeGrafter"/>
</dbReference>
<dbReference type="GO" id="GO:0031032">
    <property type="term" value="P:actomyosin structure organization"/>
    <property type="evidence" value="ECO:0007669"/>
    <property type="project" value="TreeGrafter"/>
</dbReference>
<accession>A0A8J6A9D7</accession>
<dbReference type="SMART" id="SM00220">
    <property type="entry name" value="S_TKc"/>
    <property type="match status" value="1"/>
</dbReference>
<dbReference type="SUPFAM" id="SSF56112">
    <property type="entry name" value="Protein kinase-like (PK-like)"/>
    <property type="match status" value="1"/>
</dbReference>
<evidence type="ECO:0000256" key="13">
    <source>
        <dbReference type="ARBA" id="ARBA00022679"/>
    </source>
</evidence>
<keyword evidence="12" id="KW-0597">Phosphoprotein</keyword>
<feature type="coiled-coil region" evidence="38">
    <location>
        <begin position="530"/>
        <end position="571"/>
    </location>
</feature>
<evidence type="ECO:0000256" key="31">
    <source>
        <dbReference type="ARBA" id="ARBA00059020"/>
    </source>
</evidence>
<sequence length="766" mass="83367">MSAEVRLRRLQQLVLDPGFLGLEPLLDLLLGVHQELGASDLAQDKYVADFLQWVEPIAVRLKEARLQRDDFEILKVIGRGAFSEVAVVKMKQTGQVYAMKIMNKWDMLKRGEVSCFREERDVLVNGDRRWITQLHFAFQDENYLYLVMEYCVGGDLLTLLSKFGERIPAEMARFYLAEIVLAIDSVHRLGYVHRDIKPDNILLDCCGHIRLADFGSCLKLRADGTVRSLVAVGTPDYLSPEILQAVGGGPGTGCYGPECDWWALGVFAYEMFYGQTPFYADSKAETYGKIVHYEEHLSLPLADPGVPEEARDLIQRLLCPPEMRLGRQGADDFRNHPFFFGLDWDSLRDSVPPFTPDFEGATDTCNFDLVEDGLTAMVSGGGETLSDVQEAMPLGVHLPFVGFSYSCMALRDDEVPGLKPMELEVQPETKPEAEPMPAPPGQTSSLEPMVSPLEERVSSAAAATGSPKPAPQEQAEAAVLETIPKAVQEVVPEIIQVAIPVVEEAEVMLGDLQEALEEEVFTRQSLSQELEAIRIANQNFASQLREAQARNRDLEAHIRQLQEQMELLQAEGAAGKSVRHLSPGCQGEVGLRRVWTPGGGPGAQAGARRTTSVPPRTLCLSLLLPAVTGVPTPRATDPPSHIPCGISLDSLPDLNSPRCLSPPNPSKGVRAGLGSDRVTCPFSLQLDGPPAVALGQCPLVGSGPMHRRHLLLPARVPKPGLPEARTLLLLFAAALAGAAAVGCTGLVASADQLAPVWHLRGASFAP</sequence>
<dbReference type="GO" id="GO:0006998">
    <property type="term" value="P:nuclear envelope organization"/>
    <property type="evidence" value="ECO:0007669"/>
    <property type="project" value="UniProtKB-ARBA"/>
</dbReference>
<dbReference type="EMBL" id="JAGFMF010011711">
    <property type="protein sequence ID" value="KAG8515311.1"/>
    <property type="molecule type" value="Genomic_DNA"/>
</dbReference>
<keyword evidence="13" id="KW-0808">Transferase</keyword>
<dbReference type="Gene3D" id="3.30.200.20">
    <property type="entry name" value="Phosphorylase Kinase, domain 1"/>
    <property type="match status" value="1"/>
</dbReference>
<evidence type="ECO:0000256" key="11">
    <source>
        <dbReference type="ARBA" id="ARBA00022527"/>
    </source>
</evidence>
<evidence type="ECO:0000256" key="20">
    <source>
        <dbReference type="ARBA" id="ARBA00022840"/>
    </source>
</evidence>
<dbReference type="PROSITE" id="PS50011">
    <property type="entry name" value="PROTEIN_KINASE_DOM"/>
    <property type="match status" value="1"/>
</dbReference>
<evidence type="ECO:0000313" key="44">
    <source>
        <dbReference type="Proteomes" id="UP000700334"/>
    </source>
</evidence>
<comment type="function">
    <text evidence="31">Non-receptor serine/threonine protein kinase which is necessary for the maintenance of skeletal muscle structure and function. May play a role in myocyte differentiation and survival by regulating the integrity of the nuclear envelope and the expression of muscle-specific genes. May also phosphorylate PPP1R12A and inhibit the myosin phosphatase activity to regulate myosin phosphorylation. Also critical to the modulation of cardiac contractility and to the maintenance of proper cardiac conduction activity probably through the regulation of cellular calcium homeostasis. Phosphorylates PLN, a regulator of calcium pumps and may regulate sarcoplasmic reticulum calcium uptake in myocytes. May also phosphorylate FXYD1/PLM which is able to induce chloride currents. May also play a role in synaptic plasticity.</text>
</comment>
<dbReference type="GO" id="GO:0005886">
    <property type="term" value="C:plasma membrane"/>
    <property type="evidence" value="ECO:0007669"/>
    <property type="project" value="UniProtKB-SubCell"/>
</dbReference>
<evidence type="ECO:0000256" key="24">
    <source>
        <dbReference type="ARBA" id="ARBA00023054"/>
    </source>
</evidence>
<dbReference type="Proteomes" id="UP000700334">
    <property type="component" value="Unassembled WGS sequence"/>
</dbReference>
<dbReference type="Gene3D" id="1.10.510.10">
    <property type="entry name" value="Transferase(Phosphotransferase) domain 1"/>
    <property type="match status" value="1"/>
</dbReference>
<evidence type="ECO:0000259" key="41">
    <source>
        <dbReference type="PROSITE" id="PS50011"/>
    </source>
</evidence>
<dbReference type="GO" id="GO:0005741">
    <property type="term" value="C:mitochondrial outer membrane"/>
    <property type="evidence" value="ECO:0007669"/>
    <property type="project" value="UniProtKB-SubCell"/>
</dbReference>
<evidence type="ECO:0000256" key="25">
    <source>
        <dbReference type="ARBA" id="ARBA00023128"/>
    </source>
</evidence>
<evidence type="ECO:0000256" key="16">
    <source>
        <dbReference type="ARBA" id="ARBA00022741"/>
    </source>
</evidence>
<dbReference type="InterPro" id="IPR050839">
    <property type="entry name" value="Rho-assoc_Ser/Thr_Kinase"/>
</dbReference>
<keyword evidence="21" id="KW-0460">Magnesium</keyword>
<evidence type="ECO:0000256" key="30">
    <source>
        <dbReference type="ARBA" id="ARBA00048679"/>
    </source>
</evidence>
<evidence type="ECO:0000256" key="38">
    <source>
        <dbReference type="SAM" id="Coils"/>
    </source>
</evidence>
<dbReference type="GO" id="GO:0046872">
    <property type="term" value="F:metal ion binding"/>
    <property type="evidence" value="ECO:0007669"/>
    <property type="project" value="UniProtKB-KW"/>
</dbReference>
<evidence type="ECO:0000256" key="27">
    <source>
        <dbReference type="ARBA" id="ARBA00023242"/>
    </source>
</evidence>
<evidence type="ECO:0000256" key="21">
    <source>
        <dbReference type="ARBA" id="ARBA00022842"/>
    </source>
</evidence>
<dbReference type="GO" id="GO:0005524">
    <property type="term" value="F:ATP binding"/>
    <property type="evidence" value="ECO:0007669"/>
    <property type="project" value="UniProtKB-UniRule"/>
</dbReference>
<dbReference type="GO" id="GO:0005640">
    <property type="term" value="C:nuclear outer membrane"/>
    <property type="evidence" value="ECO:0007669"/>
    <property type="project" value="UniProtKB-SubCell"/>
</dbReference>
<evidence type="ECO:0000256" key="5">
    <source>
        <dbReference type="ARBA" id="ARBA00004514"/>
    </source>
</evidence>
<evidence type="ECO:0000256" key="35">
    <source>
        <dbReference type="ARBA" id="ARBA00081206"/>
    </source>
</evidence>
<evidence type="ECO:0000256" key="15">
    <source>
        <dbReference type="ARBA" id="ARBA00022723"/>
    </source>
</evidence>
<keyword evidence="27" id="KW-0539">Nucleus</keyword>
<evidence type="ECO:0000256" key="1">
    <source>
        <dbReference type="ARBA" id="ARBA00001946"/>
    </source>
</evidence>
<dbReference type="InterPro" id="IPR000961">
    <property type="entry name" value="AGC-kinase_C"/>
</dbReference>
<evidence type="ECO:0000256" key="8">
    <source>
        <dbReference type="ARBA" id="ARBA00012513"/>
    </source>
</evidence>
<keyword evidence="23 40" id="KW-1133">Transmembrane helix</keyword>
<dbReference type="Gene3D" id="1.20.5.340">
    <property type="match status" value="1"/>
</dbReference>